<dbReference type="PANTHER" id="PTHR11839:SF18">
    <property type="entry name" value="NUDIX HYDROLASE DOMAIN-CONTAINING PROTEIN"/>
    <property type="match status" value="1"/>
</dbReference>
<organism evidence="5 6">
    <name type="scientific">Halalkaliarchaeum desulfuricum</name>
    <dbReference type="NCBI Taxonomy" id="2055893"/>
    <lineage>
        <taxon>Archaea</taxon>
        <taxon>Methanobacteriati</taxon>
        <taxon>Methanobacteriota</taxon>
        <taxon>Stenosarchaea group</taxon>
        <taxon>Halobacteria</taxon>
        <taxon>Halobacteriales</taxon>
        <taxon>Haloferacaceae</taxon>
        <taxon>Halalkaliarchaeum</taxon>
    </lineage>
</organism>
<dbReference type="CDD" id="cd03424">
    <property type="entry name" value="NUDIX_ADPRase_Nudt5_UGPPase_Nudt14"/>
    <property type="match status" value="1"/>
</dbReference>
<name>A0A343TKU3_9EURY</name>
<dbReference type="GO" id="GO:0047631">
    <property type="term" value="F:ADP-ribose diphosphatase activity"/>
    <property type="evidence" value="ECO:0007669"/>
    <property type="project" value="UniProtKB-EC"/>
</dbReference>
<keyword evidence="6" id="KW-1185">Reference proteome</keyword>
<dbReference type="GeneID" id="37878441"/>
<evidence type="ECO:0000256" key="2">
    <source>
        <dbReference type="ARBA" id="ARBA00022801"/>
    </source>
</evidence>
<sequence>MTDETGEPTSTDRRRVELPGEPEWPVVESRVEYETDWFLGGYDLVEQPDGTRKRYYWAELPPAVVVIARVDDELLFVEQYRPTIRETQLELPAGIVEAGESFTTAGARELEEETGFRPSSTALLETVWCSTGLLRHHRGYVYAEGLEPGNRELDSNEFLTLRTVPIDDAVQTVREGSTNDATLEGLLVAEYDGVLDE</sequence>
<dbReference type="EMBL" id="CP025066">
    <property type="protein sequence ID" value="AUX09715.1"/>
    <property type="molecule type" value="Genomic_DNA"/>
</dbReference>
<dbReference type="GO" id="GO:0019693">
    <property type="term" value="P:ribose phosphate metabolic process"/>
    <property type="evidence" value="ECO:0007669"/>
    <property type="project" value="TreeGrafter"/>
</dbReference>
<dbReference type="AlphaFoldDB" id="A0A343TKU3"/>
<dbReference type="Pfam" id="PF00293">
    <property type="entry name" value="NUDIX"/>
    <property type="match status" value="1"/>
</dbReference>
<evidence type="ECO:0000313" key="5">
    <source>
        <dbReference type="EMBL" id="AUX09715.1"/>
    </source>
</evidence>
<accession>A0A343TKU3</accession>
<dbReference type="GO" id="GO:0006753">
    <property type="term" value="P:nucleoside phosphate metabolic process"/>
    <property type="evidence" value="ECO:0007669"/>
    <property type="project" value="TreeGrafter"/>
</dbReference>
<dbReference type="KEGG" id="hdf:AArcSl_2090"/>
<proteinExistence type="predicted"/>
<evidence type="ECO:0000313" key="6">
    <source>
        <dbReference type="Proteomes" id="UP000263012"/>
    </source>
</evidence>
<protein>
    <submittedName>
        <fullName evidence="5">ADP-ribose pyrophosphatase</fullName>
        <ecNumber evidence="5">3.6.1.13</ecNumber>
    </submittedName>
</protein>
<dbReference type="Gene3D" id="3.90.79.10">
    <property type="entry name" value="Nucleoside Triphosphate Pyrophosphohydrolase"/>
    <property type="match status" value="1"/>
</dbReference>
<comment type="cofactor">
    <cofactor evidence="1">
        <name>Mg(2+)</name>
        <dbReference type="ChEBI" id="CHEBI:18420"/>
    </cofactor>
</comment>
<feature type="region of interest" description="Disordered" evidence="3">
    <location>
        <begin position="1"/>
        <end position="21"/>
    </location>
</feature>
<evidence type="ECO:0000256" key="1">
    <source>
        <dbReference type="ARBA" id="ARBA00001946"/>
    </source>
</evidence>
<dbReference type="OrthoDB" id="192849at2157"/>
<dbReference type="InterPro" id="IPR015797">
    <property type="entry name" value="NUDIX_hydrolase-like_dom_sf"/>
</dbReference>
<dbReference type="SUPFAM" id="SSF55811">
    <property type="entry name" value="Nudix"/>
    <property type="match status" value="1"/>
</dbReference>
<dbReference type="PANTHER" id="PTHR11839">
    <property type="entry name" value="UDP/ADP-SUGAR PYROPHOSPHATASE"/>
    <property type="match status" value="1"/>
</dbReference>
<evidence type="ECO:0000259" key="4">
    <source>
        <dbReference type="PROSITE" id="PS51462"/>
    </source>
</evidence>
<dbReference type="InterPro" id="IPR000086">
    <property type="entry name" value="NUDIX_hydrolase_dom"/>
</dbReference>
<dbReference type="Proteomes" id="UP000263012">
    <property type="component" value="Chromosome"/>
</dbReference>
<evidence type="ECO:0000256" key="3">
    <source>
        <dbReference type="SAM" id="MobiDB-lite"/>
    </source>
</evidence>
<keyword evidence="2 5" id="KW-0378">Hydrolase</keyword>
<dbReference type="RefSeq" id="WP_119818760.1">
    <property type="nucleotide sequence ID" value="NZ_CP025066.1"/>
</dbReference>
<dbReference type="EC" id="3.6.1.13" evidence="5"/>
<dbReference type="PROSITE" id="PS51462">
    <property type="entry name" value="NUDIX"/>
    <property type="match status" value="1"/>
</dbReference>
<feature type="domain" description="Nudix hydrolase" evidence="4">
    <location>
        <begin position="59"/>
        <end position="188"/>
    </location>
</feature>
<gene>
    <name evidence="5" type="primary">nudF2</name>
    <name evidence="5" type="ORF">AArcSl_2090</name>
</gene>
<reference evidence="6" key="1">
    <citation type="submission" date="2017-11" db="EMBL/GenBank/DDBJ databases">
        <title>Phenotypic and genomic properties of facultatively anaerobic sulfur-reducing natronoarchaea from hypersaline soda lakes.</title>
        <authorList>
            <person name="Sorokin D.Y."/>
            <person name="Kublanov I.V."/>
            <person name="Roman P."/>
            <person name="Sinninghe Damste J.S."/>
            <person name="Golyshin P.N."/>
            <person name="Rojo D."/>
            <person name="Ciordia S."/>
            <person name="Mena M.D.C."/>
            <person name="Ferrer M."/>
            <person name="Messina E."/>
            <person name="Smedile F."/>
            <person name="La Spada G."/>
            <person name="La Cono V."/>
            <person name="Yakimov M.M."/>
        </authorList>
    </citation>
    <scope>NUCLEOTIDE SEQUENCE [LARGE SCALE GENOMIC DNA]</scope>
    <source>
        <strain evidence="6">AArc-Sl</strain>
    </source>
</reference>